<dbReference type="AlphaFoldDB" id="A0A9W7G9Q5"/>
<keyword evidence="3" id="KW-1185">Reference proteome</keyword>
<dbReference type="Gene3D" id="3.40.50.150">
    <property type="entry name" value="Vaccinia Virus protein VP39"/>
    <property type="match status" value="1"/>
</dbReference>
<reference evidence="3" key="1">
    <citation type="journal article" date="2023" name="Commun. Biol.">
        <title>Genome analysis of Parmales, the sister group of diatoms, reveals the evolutionary specialization of diatoms from phago-mixotrophs to photoautotrophs.</title>
        <authorList>
            <person name="Ban H."/>
            <person name="Sato S."/>
            <person name="Yoshikawa S."/>
            <person name="Yamada K."/>
            <person name="Nakamura Y."/>
            <person name="Ichinomiya M."/>
            <person name="Sato N."/>
            <person name="Blanc-Mathieu R."/>
            <person name="Endo H."/>
            <person name="Kuwata A."/>
            <person name="Ogata H."/>
        </authorList>
    </citation>
    <scope>NUCLEOTIDE SEQUENCE [LARGE SCALE GENOMIC DNA]</scope>
</reference>
<dbReference type="Pfam" id="PF13578">
    <property type="entry name" value="Methyltransf_24"/>
    <property type="match status" value="1"/>
</dbReference>
<evidence type="ECO:0000256" key="1">
    <source>
        <dbReference type="SAM" id="SignalP"/>
    </source>
</evidence>
<dbReference type="EMBL" id="BRYA01000142">
    <property type="protein sequence ID" value="GMI41049.1"/>
    <property type="molecule type" value="Genomic_DNA"/>
</dbReference>
<accession>A0A9W7G9Q5</accession>
<organism evidence="2 3">
    <name type="scientific">Triparma columacea</name>
    <dbReference type="NCBI Taxonomy" id="722753"/>
    <lineage>
        <taxon>Eukaryota</taxon>
        <taxon>Sar</taxon>
        <taxon>Stramenopiles</taxon>
        <taxon>Ochrophyta</taxon>
        <taxon>Bolidophyceae</taxon>
        <taxon>Parmales</taxon>
        <taxon>Triparmaceae</taxon>
        <taxon>Triparma</taxon>
    </lineage>
</organism>
<proteinExistence type="predicted"/>
<protein>
    <recommendedName>
        <fullName evidence="4">S-adenosyl-L-methionine-dependent methyltransferase</fullName>
    </recommendedName>
</protein>
<name>A0A9W7G9Q5_9STRA</name>
<feature type="chain" id="PRO_5040900926" description="S-adenosyl-L-methionine-dependent methyltransferase" evidence="1">
    <location>
        <begin position="18"/>
        <end position="290"/>
    </location>
</feature>
<feature type="signal peptide" evidence="1">
    <location>
        <begin position="1"/>
        <end position="17"/>
    </location>
</feature>
<comment type="caution">
    <text evidence="2">The sequence shown here is derived from an EMBL/GenBank/DDBJ whole genome shotgun (WGS) entry which is preliminary data.</text>
</comment>
<gene>
    <name evidence="2" type="ORF">TrCOL_g12416</name>
</gene>
<evidence type="ECO:0000313" key="2">
    <source>
        <dbReference type="EMBL" id="GMI41049.1"/>
    </source>
</evidence>
<evidence type="ECO:0008006" key="4">
    <source>
        <dbReference type="Google" id="ProtNLM"/>
    </source>
</evidence>
<dbReference type="Proteomes" id="UP001165065">
    <property type="component" value="Unassembled WGS sequence"/>
</dbReference>
<sequence length="290" mass="31464">MQLLSLLVVLCVVAVLTEDDTAPHLQIQQQLKDLFPTEYHSFPSNPSTTASSANLNGKSDYLKTLSNRGIRTSQYALISSSSTSLPDPVDLNLFVEEGLRTFSSLLPLLPPPSHSTSILELGSFEGSSAIFFSEFLLSHPSSSLHCVDLWSSASYETNPSSQTIIGSIIRGSLSDNSAWSYFTSNIKLTPNGHKVHAFSTSTFTFLTSLLLLSPPPLYDLLYIDASHVRLDVLTDAVLSWKLLKVNGIAVFDDYGGGEGCGEGIDAFLKGVGEDGEIILKGYQLAIRKIR</sequence>
<evidence type="ECO:0000313" key="3">
    <source>
        <dbReference type="Proteomes" id="UP001165065"/>
    </source>
</evidence>
<dbReference type="SUPFAM" id="SSF53335">
    <property type="entry name" value="S-adenosyl-L-methionine-dependent methyltransferases"/>
    <property type="match status" value="1"/>
</dbReference>
<dbReference type="OrthoDB" id="2014201at2759"/>
<keyword evidence="1" id="KW-0732">Signal</keyword>
<dbReference type="InterPro" id="IPR029063">
    <property type="entry name" value="SAM-dependent_MTases_sf"/>
</dbReference>